<name>G0HGD4_CORVD</name>
<dbReference type="InterPro" id="IPR015890">
    <property type="entry name" value="Chorismate_C"/>
</dbReference>
<accession>G0HGD4</accession>
<keyword evidence="4 8" id="KW-0413">Isomerase</keyword>
<evidence type="ECO:0000256" key="2">
    <source>
        <dbReference type="ARBA" id="ARBA00005297"/>
    </source>
</evidence>
<evidence type="ECO:0000256" key="3">
    <source>
        <dbReference type="ARBA" id="ARBA00012824"/>
    </source>
</evidence>
<sequence length="390" mass="41629">MIFEMSTPGYHLRTSGVRHRITPSDWSGPAVARAVHEALDIARTCSSDATTADGAPLVVGAIPFDTSTPAVLYVPERAQWRDPTTATTADQTIRPTPADAPESFPPPDSPAYRRAVGQAVYEINVGHLDKVVLARRMTVEHAHPVDRDALFAHLAADNPQAFTYRVDLPGSSTFLGASPELVLRCQDGVATSVPLAGSAPRCPVTAPDHELINHRRRRQLLHSPKNLQEHSLVSRRVAEVFRAHAAEVTVPTGPGVVETPVIMHLASTITGRLHEGISPVELAYALHPTPAVCGWPTQQAAALINELESSDRGMYAGLVGWVDAEGNSEWALALRGGLVRDNGASGSTTTAFAGAGIVAGSDPDLEHAETDTKFRTFTRALSRTLAPTTI</sequence>
<evidence type="ECO:0000313" key="8">
    <source>
        <dbReference type="EMBL" id="AEK38173.1"/>
    </source>
</evidence>
<evidence type="ECO:0000256" key="5">
    <source>
        <dbReference type="ARBA" id="ARBA00041564"/>
    </source>
</evidence>
<dbReference type="eggNOG" id="COG1169">
    <property type="taxonomic scope" value="Bacteria"/>
</dbReference>
<dbReference type="GO" id="GO:0008909">
    <property type="term" value="F:isochorismate synthase activity"/>
    <property type="evidence" value="ECO:0007669"/>
    <property type="project" value="UniProtKB-EC"/>
</dbReference>
<dbReference type="RefSeq" id="WP_014011306.1">
    <property type="nucleotide sequence ID" value="NC_015859.1"/>
</dbReference>
<dbReference type="STRING" id="858619.CVAR_2834"/>
<dbReference type="EMBL" id="CP002917">
    <property type="protein sequence ID" value="AEK38173.1"/>
    <property type="molecule type" value="Genomic_DNA"/>
</dbReference>
<feature type="region of interest" description="Disordered" evidence="6">
    <location>
        <begin position="81"/>
        <end position="106"/>
    </location>
</feature>
<dbReference type="Gene3D" id="3.60.120.10">
    <property type="entry name" value="Anthranilate synthase"/>
    <property type="match status" value="1"/>
</dbReference>
<dbReference type="Pfam" id="PF00425">
    <property type="entry name" value="Chorismate_bind"/>
    <property type="match status" value="1"/>
</dbReference>
<dbReference type="KEGG" id="cva:CVAR_2834"/>
<comment type="catalytic activity">
    <reaction evidence="1">
        <text>chorismate = isochorismate</text>
        <dbReference type="Rhea" id="RHEA:18985"/>
        <dbReference type="ChEBI" id="CHEBI:29748"/>
        <dbReference type="ChEBI" id="CHEBI:29780"/>
        <dbReference type="EC" id="5.4.4.2"/>
    </reaction>
</comment>
<comment type="similarity">
    <text evidence="2">Belongs to the isochorismate synthase family.</text>
</comment>
<evidence type="ECO:0000256" key="4">
    <source>
        <dbReference type="ARBA" id="ARBA00023235"/>
    </source>
</evidence>
<dbReference type="SUPFAM" id="SSF56322">
    <property type="entry name" value="ADC synthase"/>
    <property type="match status" value="1"/>
</dbReference>
<proteinExistence type="inferred from homology"/>
<evidence type="ECO:0000256" key="1">
    <source>
        <dbReference type="ARBA" id="ARBA00000799"/>
    </source>
</evidence>
<evidence type="ECO:0000259" key="7">
    <source>
        <dbReference type="Pfam" id="PF00425"/>
    </source>
</evidence>
<organism evidence="8 9">
    <name type="scientific">Corynebacterium variabile (strain DSM 44702 / CIP 107183 / JCM 12073 / NCIMB 30131)</name>
    <name type="common">Corynebacterium mooreparkense</name>
    <dbReference type="NCBI Taxonomy" id="858619"/>
    <lineage>
        <taxon>Bacteria</taxon>
        <taxon>Bacillati</taxon>
        <taxon>Actinomycetota</taxon>
        <taxon>Actinomycetes</taxon>
        <taxon>Mycobacteriales</taxon>
        <taxon>Corynebacteriaceae</taxon>
        <taxon>Corynebacterium</taxon>
    </lineage>
</organism>
<dbReference type="EC" id="5.4.4.2" evidence="3"/>
<gene>
    <name evidence="8" type="primary">entC2</name>
    <name evidence="8" type="ordered locus">CVAR_2834</name>
</gene>
<dbReference type="PANTHER" id="PTHR42839">
    <property type="entry name" value="ISOCHORISMATE SYNTHASE ENTC"/>
    <property type="match status" value="1"/>
</dbReference>
<evidence type="ECO:0000313" key="9">
    <source>
        <dbReference type="Proteomes" id="UP000006659"/>
    </source>
</evidence>
<dbReference type="InterPro" id="IPR004561">
    <property type="entry name" value="IsoChor_synthase"/>
</dbReference>
<evidence type="ECO:0000256" key="6">
    <source>
        <dbReference type="SAM" id="MobiDB-lite"/>
    </source>
</evidence>
<dbReference type="HOGENOM" id="CLU_006493_8_6_11"/>
<reference evidence="8 9" key="1">
    <citation type="journal article" date="2011" name="BMC Genomics">
        <title>Complete genome sequence of Corynebacterium variabile DSM 44702 isolated from the surface of smear-ripened cheeses and insights into cheese ripening and flavor generation.</title>
        <authorList>
            <person name="Schroeder J."/>
            <person name="Maus I."/>
            <person name="Trost E."/>
            <person name="Tauch A."/>
        </authorList>
    </citation>
    <scope>NUCLEOTIDE SEQUENCE [LARGE SCALE GENOMIC DNA]</scope>
    <source>
        <strain evidence="9">DSM 44702 / JCM 12073 / NCIMB 30131</strain>
    </source>
</reference>
<protein>
    <recommendedName>
        <fullName evidence="3">isochorismate synthase</fullName>
        <ecNumber evidence="3">5.4.4.2</ecNumber>
    </recommendedName>
    <alternativeName>
        <fullName evidence="5">Isochorismate mutase</fullName>
    </alternativeName>
</protein>
<dbReference type="NCBIfam" id="TIGR00543">
    <property type="entry name" value="isochor_syn"/>
    <property type="match status" value="1"/>
</dbReference>
<feature type="domain" description="Chorismate-utilising enzyme C-terminal" evidence="7">
    <location>
        <begin position="110"/>
        <end position="373"/>
    </location>
</feature>
<dbReference type="Proteomes" id="UP000006659">
    <property type="component" value="Chromosome"/>
</dbReference>
<dbReference type="PANTHER" id="PTHR42839:SF2">
    <property type="entry name" value="ISOCHORISMATE SYNTHASE ENTC"/>
    <property type="match status" value="1"/>
</dbReference>
<dbReference type="InterPro" id="IPR005801">
    <property type="entry name" value="ADC_synthase"/>
</dbReference>
<dbReference type="AlphaFoldDB" id="G0HGD4"/>
<feature type="compositionally biased region" description="Polar residues" evidence="6">
    <location>
        <begin position="82"/>
        <end position="94"/>
    </location>
</feature>